<protein>
    <recommendedName>
        <fullName evidence="3">Ig-like domain-containing protein</fullName>
    </recommendedName>
</protein>
<dbReference type="Proteomes" id="UP000324632">
    <property type="component" value="Chromosome 14"/>
</dbReference>
<gene>
    <name evidence="4" type="ORF">E1301_Tti012715</name>
</gene>
<dbReference type="PANTHER" id="PTHR21063">
    <property type="entry name" value="LFA-3"/>
    <property type="match status" value="1"/>
</dbReference>
<dbReference type="InterPro" id="IPR036179">
    <property type="entry name" value="Ig-like_dom_sf"/>
</dbReference>
<dbReference type="Gene3D" id="2.60.40.10">
    <property type="entry name" value="Immunoglobulins"/>
    <property type="match status" value="2"/>
</dbReference>
<dbReference type="PROSITE" id="PS50835">
    <property type="entry name" value="IG_LIKE"/>
    <property type="match status" value="1"/>
</dbReference>
<name>A0A5A9NPD5_9TELE</name>
<keyword evidence="1" id="KW-0472">Membrane</keyword>
<accession>A0A5A9NPD5</accession>
<keyword evidence="1" id="KW-1133">Transmembrane helix</keyword>
<keyword evidence="5" id="KW-1185">Reference proteome</keyword>
<dbReference type="PANTHER" id="PTHR21063:SF4">
    <property type="entry name" value="CD48 ANTIGEN-RELATED"/>
    <property type="match status" value="1"/>
</dbReference>
<proteinExistence type="predicted"/>
<keyword evidence="1" id="KW-0812">Transmembrane</keyword>
<dbReference type="SUPFAM" id="SSF48726">
    <property type="entry name" value="Immunoglobulin"/>
    <property type="match status" value="2"/>
</dbReference>
<dbReference type="Pfam" id="PF07686">
    <property type="entry name" value="V-set"/>
    <property type="match status" value="1"/>
</dbReference>
<dbReference type="AlphaFoldDB" id="A0A5A9NPD5"/>
<evidence type="ECO:0000313" key="5">
    <source>
        <dbReference type="Proteomes" id="UP000324632"/>
    </source>
</evidence>
<sequence length="302" mass="34161">MIYIPVFFALCLWLALGVFGVDSDEVKSVSVMEGDSVTQHTNLTHTQTDIQILWTFKLHTRLAEILKREQMNSYFVSRDGIFRDHLQMDNQTGSLTITNIKTEHTGLYKLMIISDKISYTSFTVIVHAHLSVPVISRDSSQCSSSSERSSVSKCVLLCTVMNVTHVSLSWYKGNSLLSSISVSDLNIRLSLPLEVEYQDTNTYRCVVSNPVSNQTQQLDINEICVSCSAHMQNPHLVGITVFLVLVVATAAVAVMWFLYNRNSRHRVQTRDEEEIHYADTTFCARHNEIPKADEHTVYSSVF</sequence>
<keyword evidence="2" id="KW-0732">Signal</keyword>
<comment type="caution">
    <text evidence="4">The sequence shown here is derived from an EMBL/GenBank/DDBJ whole genome shotgun (WGS) entry which is preliminary data.</text>
</comment>
<dbReference type="InterPro" id="IPR013783">
    <property type="entry name" value="Ig-like_fold"/>
</dbReference>
<dbReference type="InterPro" id="IPR007110">
    <property type="entry name" value="Ig-like_dom"/>
</dbReference>
<evidence type="ECO:0000313" key="4">
    <source>
        <dbReference type="EMBL" id="KAA0711974.1"/>
    </source>
</evidence>
<evidence type="ECO:0000256" key="2">
    <source>
        <dbReference type="SAM" id="SignalP"/>
    </source>
</evidence>
<feature type="chain" id="PRO_5023009168" description="Ig-like domain-containing protein" evidence="2">
    <location>
        <begin position="24"/>
        <end position="302"/>
    </location>
</feature>
<dbReference type="EMBL" id="SOYY01000014">
    <property type="protein sequence ID" value="KAA0711974.1"/>
    <property type="molecule type" value="Genomic_DNA"/>
</dbReference>
<evidence type="ECO:0000259" key="3">
    <source>
        <dbReference type="PROSITE" id="PS50835"/>
    </source>
</evidence>
<evidence type="ECO:0000256" key="1">
    <source>
        <dbReference type="SAM" id="Phobius"/>
    </source>
</evidence>
<feature type="transmembrane region" description="Helical" evidence="1">
    <location>
        <begin position="236"/>
        <end position="259"/>
    </location>
</feature>
<feature type="domain" description="Ig-like" evidence="3">
    <location>
        <begin position="133"/>
        <end position="221"/>
    </location>
</feature>
<dbReference type="InterPro" id="IPR013106">
    <property type="entry name" value="Ig_V-set"/>
</dbReference>
<organism evidence="4 5">
    <name type="scientific">Triplophysa tibetana</name>
    <dbReference type="NCBI Taxonomy" id="1572043"/>
    <lineage>
        <taxon>Eukaryota</taxon>
        <taxon>Metazoa</taxon>
        <taxon>Chordata</taxon>
        <taxon>Craniata</taxon>
        <taxon>Vertebrata</taxon>
        <taxon>Euteleostomi</taxon>
        <taxon>Actinopterygii</taxon>
        <taxon>Neopterygii</taxon>
        <taxon>Teleostei</taxon>
        <taxon>Ostariophysi</taxon>
        <taxon>Cypriniformes</taxon>
        <taxon>Nemacheilidae</taxon>
        <taxon>Triplophysa</taxon>
    </lineage>
</organism>
<feature type="signal peptide" evidence="2">
    <location>
        <begin position="1"/>
        <end position="23"/>
    </location>
</feature>
<dbReference type="FunFam" id="2.60.40.10:FF:002431">
    <property type="entry name" value="Si:ch211-222k6.3"/>
    <property type="match status" value="1"/>
</dbReference>
<reference evidence="4 5" key="1">
    <citation type="journal article" date="2019" name="Mol. Ecol. Resour.">
        <title>Chromosome-level genome assembly of Triplophysa tibetana, a fish adapted to the harsh high-altitude environment of the Tibetan Plateau.</title>
        <authorList>
            <person name="Yang X."/>
            <person name="Liu H."/>
            <person name="Ma Z."/>
            <person name="Zou Y."/>
            <person name="Zou M."/>
            <person name="Mao Y."/>
            <person name="Li X."/>
            <person name="Wang H."/>
            <person name="Chen T."/>
            <person name="Wang W."/>
            <person name="Yang R."/>
        </authorList>
    </citation>
    <scope>NUCLEOTIDE SEQUENCE [LARGE SCALE GENOMIC DNA]</scope>
    <source>
        <strain evidence="4">TTIB1903HZAU</strain>
        <tissue evidence="4">Muscle</tissue>
    </source>
</reference>